<name>A0ABP7SR75_9BURK</name>
<keyword evidence="11" id="KW-1185">Reference proteome</keyword>
<keyword evidence="2" id="KW-0479">Metal-binding</keyword>
<feature type="domain" description="Alcohol dehydrogenase iron-type/glycerol dehydrogenase GldA" evidence="9">
    <location>
        <begin position="9"/>
        <end position="156"/>
    </location>
</feature>
<evidence type="ECO:0000256" key="5">
    <source>
        <dbReference type="ARBA" id="ARBA00037918"/>
    </source>
</evidence>
<evidence type="ECO:0000256" key="1">
    <source>
        <dbReference type="ARBA" id="ARBA00007358"/>
    </source>
</evidence>
<evidence type="ECO:0000256" key="4">
    <source>
        <dbReference type="ARBA" id="ARBA00023027"/>
    </source>
</evidence>
<keyword evidence="4" id="KW-0520">NAD</keyword>
<protein>
    <recommendedName>
        <fullName evidence="7">Glycerol dehydrogenase</fullName>
        <ecNumber evidence="6">1.1.1.6</ecNumber>
    </recommendedName>
</protein>
<dbReference type="PANTHER" id="PTHR43616:SF5">
    <property type="entry name" value="GLYCEROL DEHYDROGENASE 1"/>
    <property type="match status" value="1"/>
</dbReference>
<dbReference type="PIRSF" id="PIRSF000112">
    <property type="entry name" value="Glycerol_dehydrogenase"/>
    <property type="match status" value="1"/>
</dbReference>
<dbReference type="Gene3D" id="1.20.1090.10">
    <property type="entry name" value="Dehydroquinate synthase-like - alpha domain"/>
    <property type="match status" value="1"/>
</dbReference>
<evidence type="ECO:0000256" key="7">
    <source>
        <dbReference type="ARBA" id="ARBA00040132"/>
    </source>
</evidence>
<dbReference type="Pfam" id="PF00465">
    <property type="entry name" value="Fe-ADH"/>
    <property type="match status" value="1"/>
</dbReference>
<evidence type="ECO:0000256" key="2">
    <source>
        <dbReference type="ARBA" id="ARBA00022723"/>
    </source>
</evidence>
<comment type="caution">
    <text evidence="10">The sequence shown here is derived from an EMBL/GenBank/DDBJ whole genome shotgun (WGS) entry which is preliminary data.</text>
</comment>
<evidence type="ECO:0000313" key="11">
    <source>
        <dbReference type="Proteomes" id="UP001501353"/>
    </source>
</evidence>
<gene>
    <name evidence="10" type="ORF">GCM10022212_07800</name>
</gene>
<comment type="catalytic activity">
    <reaction evidence="8">
        <text>glycerol + NAD(+) = dihydroxyacetone + NADH + H(+)</text>
        <dbReference type="Rhea" id="RHEA:13769"/>
        <dbReference type="ChEBI" id="CHEBI:15378"/>
        <dbReference type="ChEBI" id="CHEBI:16016"/>
        <dbReference type="ChEBI" id="CHEBI:17754"/>
        <dbReference type="ChEBI" id="CHEBI:57540"/>
        <dbReference type="ChEBI" id="CHEBI:57945"/>
        <dbReference type="EC" id="1.1.1.6"/>
    </reaction>
</comment>
<dbReference type="CDD" id="cd08170">
    <property type="entry name" value="GlyDH"/>
    <property type="match status" value="1"/>
</dbReference>
<proteinExistence type="inferred from homology"/>
<evidence type="ECO:0000256" key="6">
    <source>
        <dbReference type="ARBA" id="ARBA00039147"/>
    </source>
</evidence>
<dbReference type="EC" id="1.1.1.6" evidence="6"/>
<dbReference type="SUPFAM" id="SSF56796">
    <property type="entry name" value="Dehydroquinate synthase-like"/>
    <property type="match status" value="1"/>
</dbReference>
<dbReference type="InterPro" id="IPR001670">
    <property type="entry name" value="ADH_Fe/GldA"/>
</dbReference>
<dbReference type="InterPro" id="IPR018211">
    <property type="entry name" value="ADH_Fe_CS"/>
</dbReference>
<evidence type="ECO:0000259" key="9">
    <source>
        <dbReference type="Pfam" id="PF00465"/>
    </source>
</evidence>
<dbReference type="InterPro" id="IPR016205">
    <property type="entry name" value="Glycerol_DH"/>
</dbReference>
<evidence type="ECO:0000313" key="10">
    <source>
        <dbReference type="EMBL" id="GAA4015413.1"/>
    </source>
</evidence>
<organism evidence="10 11">
    <name type="scientific">Actimicrobium antarcticum</name>
    <dbReference type="NCBI Taxonomy" id="1051899"/>
    <lineage>
        <taxon>Bacteria</taxon>
        <taxon>Pseudomonadati</taxon>
        <taxon>Pseudomonadota</taxon>
        <taxon>Betaproteobacteria</taxon>
        <taxon>Burkholderiales</taxon>
        <taxon>Oxalobacteraceae</taxon>
        <taxon>Actimicrobium</taxon>
    </lineage>
</organism>
<dbReference type="PROSITE" id="PS00913">
    <property type="entry name" value="ADH_IRON_1"/>
    <property type="match status" value="1"/>
</dbReference>
<comment type="pathway">
    <text evidence="5">Polyol metabolism; glycerol fermentation; glycerone phosphate from glycerol (oxidative route): step 1/2.</text>
</comment>
<dbReference type="PANTHER" id="PTHR43616">
    <property type="entry name" value="GLYCEROL DEHYDROGENASE"/>
    <property type="match status" value="1"/>
</dbReference>
<dbReference type="EMBL" id="BAAAZE010000005">
    <property type="protein sequence ID" value="GAA4015413.1"/>
    <property type="molecule type" value="Genomic_DNA"/>
</dbReference>
<dbReference type="Gene3D" id="3.40.50.1970">
    <property type="match status" value="1"/>
</dbReference>
<evidence type="ECO:0000256" key="3">
    <source>
        <dbReference type="ARBA" id="ARBA00023002"/>
    </source>
</evidence>
<dbReference type="Proteomes" id="UP001501353">
    <property type="component" value="Unassembled WGS sequence"/>
</dbReference>
<dbReference type="RefSeq" id="WP_344761928.1">
    <property type="nucleotide sequence ID" value="NZ_BAAAZE010000005.1"/>
</dbReference>
<comment type="similarity">
    <text evidence="1">Belongs to the iron-containing alcohol dehydrogenase family.</text>
</comment>
<sequence length="369" mass="38967">MTVKTIGFPGRYLQGPGAIQELGSLLKELDSRFPVVVADDVVRHAAGKVMDEALATAGIIARQLRFSGECTAGEIGKLVEAAGSSHVDMVIGFGGGKTIDTAKGVAKALGCRLIIVPSIASNDSPTSRLIVLYDDQHGVAGVEKMARNPDVVLVDTAIIARAPVRFFIAGLGDALSKKFEAAQCHLAGGKNFFGTESLATARLLADHCYETILEFGLDAVAQVRAHSAPNDAVERCIEASVLLSGLGFESGGLSLSHALTRGFTAHPELSKFLHGELVGFGTIVQLIAENRPVAEIQKHTKFCQALGLPVSFAEMNVQNISDAALIDIAEKTHAAPYIGNLHPAADVDRIVDCLQRADLLGNSLVQRQD</sequence>
<accession>A0ABP7SR75</accession>
<dbReference type="NCBIfam" id="NF006941">
    <property type="entry name" value="PRK09423.1"/>
    <property type="match status" value="1"/>
</dbReference>
<evidence type="ECO:0000256" key="8">
    <source>
        <dbReference type="ARBA" id="ARBA00049006"/>
    </source>
</evidence>
<keyword evidence="3" id="KW-0560">Oxidoreductase</keyword>
<reference evidence="11" key="1">
    <citation type="journal article" date="2019" name="Int. J. Syst. Evol. Microbiol.">
        <title>The Global Catalogue of Microorganisms (GCM) 10K type strain sequencing project: providing services to taxonomists for standard genome sequencing and annotation.</title>
        <authorList>
            <consortium name="The Broad Institute Genomics Platform"/>
            <consortium name="The Broad Institute Genome Sequencing Center for Infectious Disease"/>
            <person name="Wu L."/>
            <person name="Ma J."/>
        </authorList>
    </citation>
    <scope>NUCLEOTIDE SEQUENCE [LARGE SCALE GENOMIC DNA]</scope>
    <source>
        <strain evidence="11">JCM 16673</strain>
    </source>
</reference>